<reference evidence="8" key="1">
    <citation type="journal article" date="2011" name="Genome Res.">
        <title>Deep small RNA sequencing from the nematode Ascaris reveals conservation, functional diversification, and novel developmental profiles.</title>
        <authorList>
            <person name="Wang J."/>
            <person name="Czech B."/>
            <person name="Crunk A."/>
            <person name="Wallace A."/>
            <person name="Mitreva M."/>
            <person name="Hannon G.J."/>
            <person name="Davis R.E."/>
        </authorList>
    </citation>
    <scope>NUCLEOTIDE SEQUENCE</scope>
</reference>
<keyword evidence="3" id="KW-0690">Ribosome biogenesis</keyword>
<feature type="region of interest" description="Disordered" evidence="7">
    <location>
        <begin position="348"/>
        <end position="369"/>
    </location>
</feature>
<dbReference type="GO" id="GO:0030490">
    <property type="term" value="P:maturation of SSU-rRNA"/>
    <property type="evidence" value="ECO:0007669"/>
    <property type="project" value="TreeGrafter"/>
</dbReference>
<dbReference type="Pfam" id="PF04147">
    <property type="entry name" value="Nop14"/>
    <property type="match status" value="1"/>
</dbReference>
<feature type="compositionally biased region" description="Acidic residues" evidence="7">
    <location>
        <begin position="350"/>
        <end position="369"/>
    </location>
</feature>
<evidence type="ECO:0000256" key="4">
    <source>
        <dbReference type="ARBA" id="ARBA00022552"/>
    </source>
</evidence>
<feature type="region of interest" description="Disordered" evidence="7">
    <location>
        <begin position="756"/>
        <end position="777"/>
    </location>
</feature>
<feature type="non-terminal residue" evidence="8">
    <location>
        <position position="844"/>
    </location>
</feature>
<evidence type="ECO:0000256" key="1">
    <source>
        <dbReference type="ARBA" id="ARBA00004604"/>
    </source>
</evidence>
<comment type="subcellular location">
    <subcellularLocation>
        <location evidence="1">Nucleus</location>
        <location evidence="1">Nucleolus</location>
    </subcellularLocation>
</comment>
<protein>
    <submittedName>
        <fullName evidence="8">Nucleolar protein 14</fullName>
    </submittedName>
</protein>
<dbReference type="InterPro" id="IPR007276">
    <property type="entry name" value="Nop14"/>
</dbReference>
<keyword evidence="5" id="KW-0539">Nucleus</keyword>
<comment type="function">
    <text evidence="6">Involved in nucleolar processing of pre-18S ribosomal RNA. Has a role in the nuclear export of 40S pre-ribosomal subunit to the cytoplasm.</text>
</comment>
<dbReference type="PANTHER" id="PTHR23183:SF0">
    <property type="entry name" value="NUCLEOLAR PROTEIN 14"/>
    <property type="match status" value="1"/>
</dbReference>
<dbReference type="GO" id="GO:0030692">
    <property type="term" value="C:Noc4p-Nop14p complex"/>
    <property type="evidence" value="ECO:0007669"/>
    <property type="project" value="TreeGrafter"/>
</dbReference>
<evidence type="ECO:0000256" key="3">
    <source>
        <dbReference type="ARBA" id="ARBA00022517"/>
    </source>
</evidence>
<accession>F1KX34</accession>
<evidence type="ECO:0000256" key="2">
    <source>
        <dbReference type="ARBA" id="ARBA00007466"/>
    </source>
</evidence>
<name>F1KX34_ASCSU</name>
<organism evidence="8">
    <name type="scientific">Ascaris suum</name>
    <name type="common">Pig roundworm</name>
    <name type="synonym">Ascaris lumbricoides</name>
    <dbReference type="NCBI Taxonomy" id="6253"/>
    <lineage>
        <taxon>Eukaryota</taxon>
        <taxon>Metazoa</taxon>
        <taxon>Ecdysozoa</taxon>
        <taxon>Nematoda</taxon>
        <taxon>Chromadorea</taxon>
        <taxon>Rhabditida</taxon>
        <taxon>Spirurina</taxon>
        <taxon>Ascaridomorpha</taxon>
        <taxon>Ascaridoidea</taxon>
        <taxon>Ascarididae</taxon>
        <taxon>Ascaris</taxon>
    </lineage>
</organism>
<feature type="region of interest" description="Disordered" evidence="7">
    <location>
        <begin position="806"/>
        <end position="844"/>
    </location>
</feature>
<evidence type="ECO:0000256" key="6">
    <source>
        <dbReference type="ARBA" id="ARBA00024695"/>
    </source>
</evidence>
<dbReference type="EMBL" id="JI167339">
    <property type="protein sequence ID" value="ADY42438.1"/>
    <property type="molecule type" value="mRNA"/>
</dbReference>
<dbReference type="PANTHER" id="PTHR23183">
    <property type="entry name" value="NOP14"/>
    <property type="match status" value="1"/>
</dbReference>
<proteinExistence type="evidence at transcript level"/>
<evidence type="ECO:0000256" key="7">
    <source>
        <dbReference type="SAM" id="MobiDB-lite"/>
    </source>
</evidence>
<feature type="compositionally biased region" description="Basic and acidic residues" evidence="7">
    <location>
        <begin position="806"/>
        <end position="822"/>
    </location>
</feature>
<keyword evidence="4" id="KW-0698">rRNA processing</keyword>
<comment type="similarity">
    <text evidence="2">Belongs to the NOP14 family.</text>
</comment>
<dbReference type="GO" id="GO:0032040">
    <property type="term" value="C:small-subunit processome"/>
    <property type="evidence" value="ECO:0007669"/>
    <property type="project" value="InterPro"/>
</dbReference>
<feature type="compositionally biased region" description="Basic and acidic residues" evidence="7">
    <location>
        <begin position="756"/>
        <end position="771"/>
    </location>
</feature>
<evidence type="ECO:0000256" key="5">
    <source>
        <dbReference type="ARBA" id="ARBA00023242"/>
    </source>
</evidence>
<evidence type="ECO:0000313" key="8">
    <source>
        <dbReference type="EMBL" id="ADY42438.1"/>
    </source>
</evidence>
<sequence length="844" mass="97500">MARMSRNPANKRTKRGAIVKKVNPFELKFNRNKHKVLGKGTKNVAVGAPTLSKKKAFDNRIKSLAVELKQIGKSNKVVDRRLGEHDIRMTQEDRLIKRFTAERLKAFKTNKFQLAEPEDDEELTHKGSALTSIQKYERTLSDEEDEDGEMDANIVSATHFGGGLVEDSDDKNSQKYAKRKDLIAALIAKTKQQRYDKQMARDEQEDTTERLDEQWKKLMHTGAMASFANVPGAKDKSDKTSDEYDLLLCELKMDSGKRGEASERQKTAEEIARDEHLKLVELEKARLARMEDNSIEKSLLANGGVEDISSGKAKSKKRSGFEVKYDEEGKLIQPEKVKRARIKLVRIDNESDPENDESISDDMKSDEEDFDSMLEREDQLDSVESEAGIAFADSVHPSTDEMKETRLPYIFEMPSCYEKLAKLLQYHSATEVLTIVERLVKCYHPSLQEGNKKRLARLFLYLLRFYDELSMNDGAAKIEILGVLINCLYSLLKFDVEYGMRCVRALLRQQWRSYIRNRHAVFGFRPLSIVRLVAALFPVSDFFHPVCTPTLAFAVNMVVNVRVTCIRTAARILLLIVLITEYIAETKRFIPEVMAFMQGLFLMGVENTDEERSPTATFPISLPYRRMLFIESDCSDYDGSLTLKLREVFDDNISSFDDTDENRMSVLRLAFGLLCKLVLLYSVHHYSFNAIFSPFGNVLQRLPSQRYPSTLRAELEELQACIGAECEKNAALKQLQKPKQQKKMLEMLEPRFEENFSAEHARRDSSKESKKVEKRKLMRKYKKEMRGAVRELRKDNQFIAREKRREIEANDRIRRQKTKELMHSLQGQESEYKKNLYMKQTQRR</sequence>
<dbReference type="AlphaFoldDB" id="F1KX34"/>